<feature type="coiled-coil region" evidence="13">
    <location>
        <begin position="103"/>
        <end position="176"/>
    </location>
</feature>
<dbReference type="EMBL" id="FUEG01000003">
    <property type="protein sequence ID" value="SJL02521.1"/>
    <property type="molecule type" value="Genomic_DNA"/>
</dbReference>
<evidence type="ECO:0000256" key="6">
    <source>
        <dbReference type="ARBA" id="ARBA00022454"/>
    </source>
</evidence>
<proteinExistence type="inferred from homology"/>
<dbReference type="OrthoDB" id="3361333at2759"/>
<keyword evidence="8" id="KW-0995">Kinetochore</keyword>
<dbReference type="GO" id="GO:0008608">
    <property type="term" value="P:attachment of spindle microtubules to kinetochore"/>
    <property type="evidence" value="ECO:0007669"/>
    <property type="project" value="InterPro"/>
</dbReference>
<dbReference type="PANTHER" id="PTHR28262">
    <property type="entry name" value="DASH COMPLEX SUBUNIT SPC19"/>
    <property type="match status" value="1"/>
</dbReference>
<dbReference type="OMA" id="DCCEEAH"/>
<evidence type="ECO:0000256" key="12">
    <source>
        <dbReference type="ARBA" id="ARBA00032583"/>
    </source>
</evidence>
<keyword evidence="10" id="KW-0539">Nucleus</keyword>
<sequence length="195" mass="22021">MSRLSRANLKARESVFASGPEIYRCDIQAICPPNLAECVATMEDCCEEAYEAQLLLRNGTYDYPRMANVLRNDRVFLLVGESTVKKYKSDLIEEVEPAIHELIDRAEQGLKSLQRKQAQLQAKAQVAKTAPSRPTSGTMAQQKLEQRRLHMLTKQREQLEEECASLEAEVKALVCSTRDVFMTPPDEGQESKSRS</sequence>
<keyword evidence="15" id="KW-1185">Reference proteome</keyword>
<evidence type="ECO:0000313" key="15">
    <source>
        <dbReference type="Proteomes" id="UP000219338"/>
    </source>
</evidence>
<evidence type="ECO:0000256" key="3">
    <source>
        <dbReference type="ARBA" id="ARBA00004629"/>
    </source>
</evidence>
<dbReference type="GO" id="GO:0042729">
    <property type="term" value="C:DASH complex"/>
    <property type="evidence" value="ECO:0007669"/>
    <property type="project" value="InterPro"/>
</dbReference>
<keyword evidence="7" id="KW-0963">Cytoplasm</keyword>
<name>A0A284R1D8_ARMOS</name>
<reference evidence="15" key="1">
    <citation type="journal article" date="2017" name="Nat. Ecol. Evol.">
        <title>Genome expansion and lineage-specific genetic innovations in the forest pathogenic fungi Armillaria.</title>
        <authorList>
            <person name="Sipos G."/>
            <person name="Prasanna A.N."/>
            <person name="Walter M.C."/>
            <person name="O'Connor E."/>
            <person name="Balint B."/>
            <person name="Krizsan K."/>
            <person name="Kiss B."/>
            <person name="Hess J."/>
            <person name="Varga T."/>
            <person name="Slot J."/>
            <person name="Riley R."/>
            <person name="Boka B."/>
            <person name="Rigling D."/>
            <person name="Barry K."/>
            <person name="Lee J."/>
            <person name="Mihaltcheva S."/>
            <person name="LaButti K."/>
            <person name="Lipzen A."/>
            <person name="Waldron R."/>
            <person name="Moloney N.M."/>
            <person name="Sperisen C."/>
            <person name="Kredics L."/>
            <person name="Vagvoelgyi C."/>
            <person name="Patrignani A."/>
            <person name="Fitzpatrick D."/>
            <person name="Nagy I."/>
            <person name="Doyle S."/>
            <person name="Anderson J.B."/>
            <person name="Grigoriev I.V."/>
            <person name="Gueldener U."/>
            <person name="Muensterkoetter M."/>
            <person name="Nagy L.G."/>
        </authorList>
    </citation>
    <scope>NUCLEOTIDE SEQUENCE [LARGE SCALE GENOMIC DNA]</scope>
    <source>
        <strain evidence="15">C18/9</strain>
    </source>
</reference>
<evidence type="ECO:0000256" key="11">
    <source>
        <dbReference type="ARBA" id="ARBA00023328"/>
    </source>
</evidence>
<evidence type="ECO:0000256" key="8">
    <source>
        <dbReference type="ARBA" id="ARBA00022838"/>
    </source>
</evidence>
<evidence type="ECO:0000256" key="1">
    <source>
        <dbReference type="ARBA" id="ARBA00004123"/>
    </source>
</evidence>
<evidence type="ECO:0000256" key="13">
    <source>
        <dbReference type="SAM" id="Coils"/>
    </source>
</evidence>
<evidence type="ECO:0000256" key="7">
    <source>
        <dbReference type="ARBA" id="ARBA00022490"/>
    </source>
</evidence>
<evidence type="ECO:0000256" key="10">
    <source>
        <dbReference type="ARBA" id="ARBA00023242"/>
    </source>
</evidence>
<keyword evidence="6" id="KW-0158">Chromosome</keyword>
<organism evidence="14 15">
    <name type="scientific">Armillaria ostoyae</name>
    <name type="common">Armillaria root rot fungus</name>
    <dbReference type="NCBI Taxonomy" id="47428"/>
    <lineage>
        <taxon>Eukaryota</taxon>
        <taxon>Fungi</taxon>
        <taxon>Dikarya</taxon>
        <taxon>Basidiomycota</taxon>
        <taxon>Agaricomycotina</taxon>
        <taxon>Agaricomycetes</taxon>
        <taxon>Agaricomycetidae</taxon>
        <taxon>Agaricales</taxon>
        <taxon>Marasmiineae</taxon>
        <taxon>Physalacriaceae</taxon>
        <taxon>Armillaria</taxon>
    </lineage>
</organism>
<evidence type="ECO:0000256" key="9">
    <source>
        <dbReference type="ARBA" id="ARBA00023212"/>
    </source>
</evidence>
<dbReference type="Proteomes" id="UP000219338">
    <property type="component" value="Unassembled WGS sequence"/>
</dbReference>
<keyword evidence="13" id="KW-0175">Coiled coil</keyword>
<keyword evidence="9" id="KW-0206">Cytoskeleton</keyword>
<protein>
    <recommendedName>
        <fullName evidence="5">DASH complex subunit SPC19</fullName>
    </recommendedName>
    <alternativeName>
        <fullName evidence="12">Outer kinetochore protein SPC19</fullName>
    </alternativeName>
</protein>
<gene>
    <name evidence="14" type="ORF">ARMOST_05852</name>
</gene>
<dbReference type="STRING" id="47428.A0A284R1D8"/>
<evidence type="ECO:0000256" key="5">
    <source>
        <dbReference type="ARBA" id="ARBA00016329"/>
    </source>
</evidence>
<dbReference type="GO" id="GO:0005876">
    <property type="term" value="C:spindle microtubule"/>
    <property type="evidence" value="ECO:0007669"/>
    <property type="project" value="InterPro"/>
</dbReference>
<keyword evidence="11" id="KW-0137">Centromere</keyword>
<comment type="similarity">
    <text evidence="4">Belongs to the DASH complex SPC19 family.</text>
</comment>
<evidence type="ECO:0000256" key="4">
    <source>
        <dbReference type="ARBA" id="ARBA00008952"/>
    </source>
</evidence>
<dbReference type="Pfam" id="PF08287">
    <property type="entry name" value="DASH_Spc19"/>
    <property type="match status" value="1"/>
</dbReference>
<evidence type="ECO:0000256" key="2">
    <source>
        <dbReference type="ARBA" id="ARBA00004186"/>
    </source>
</evidence>
<dbReference type="InterPro" id="IPR013251">
    <property type="entry name" value="DASH_Spc19"/>
</dbReference>
<accession>A0A284R1D8</accession>
<comment type="subcellular location">
    <subcellularLocation>
        <location evidence="3">Chromosome</location>
        <location evidence="3">Centromere</location>
        <location evidence="3">Kinetochore</location>
    </subcellularLocation>
    <subcellularLocation>
        <location evidence="2">Cytoplasm</location>
        <location evidence="2">Cytoskeleton</location>
        <location evidence="2">Spindle</location>
    </subcellularLocation>
    <subcellularLocation>
        <location evidence="1">Nucleus</location>
    </subcellularLocation>
</comment>
<dbReference type="AlphaFoldDB" id="A0A284R1D8"/>
<evidence type="ECO:0000313" key="14">
    <source>
        <dbReference type="EMBL" id="SJL02521.1"/>
    </source>
</evidence>
<dbReference type="PANTHER" id="PTHR28262:SF1">
    <property type="entry name" value="DASH COMPLEX SUBUNIT SPC19"/>
    <property type="match status" value="1"/>
</dbReference>